<evidence type="ECO:0000313" key="3">
    <source>
        <dbReference type="Proteomes" id="UP001177003"/>
    </source>
</evidence>
<dbReference type="EMBL" id="OX465081">
    <property type="protein sequence ID" value="CAI9286396.1"/>
    <property type="molecule type" value="Genomic_DNA"/>
</dbReference>
<protein>
    <submittedName>
        <fullName evidence="2">Uncharacterized protein</fullName>
    </submittedName>
</protein>
<reference evidence="2" key="1">
    <citation type="submission" date="2023-04" db="EMBL/GenBank/DDBJ databases">
        <authorList>
            <person name="Vijverberg K."/>
            <person name="Xiong W."/>
            <person name="Schranz E."/>
        </authorList>
    </citation>
    <scope>NUCLEOTIDE SEQUENCE</scope>
</reference>
<proteinExistence type="predicted"/>
<dbReference type="Proteomes" id="UP001177003">
    <property type="component" value="Chromosome 5"/>
</dbReference>
<organism evidence="2 3">
    <name type="scientific">Lactuca saligna</name>
    <name type="common">Willowleaf lettuce</name>
    <dbReference type="NCBI Taxonomy" id="75948"/>
    <lineage>
        <taxon>Eukaryota</taxon>
        <taxon>Viridiplantae</taxon>
        <taxon>Streptophyta</taxon>
        <taxon>Embryophyta</taxon>
        <taxon>Tracheophyta</taxon>
        <taxon>Spermatophyta</taxon>
        <taxon>Magnoliopsida</taxon>
        <taxon>eudicotyledons</taxon>
        <taxon>Gunneridae</taxon>
        <taxon>Pentapetalae</taxon>
        <taxon>asterids</taxon>
        <taxon>campanulids</taxon>
        <taxon>Asterales</taxon>
        <taxon>Asteraceae</taxon>
        <taxon>Cichorioideae</taxon>
        <taxon>Cichorieae</taxon>
        <taxon>Lactucinae</taxon>
        <taxon>Lactuca</taxon>
    </lineage>
</organism>
<name>A0AA35Z621_LACSI</name>
<sequence>MLRRSVTRANIETEDDRYQSPLGNDQQPRLDSFGAPPKGGPTSTITPLLPIGSPPSNLSPQNNTPSSSSTPQNQTFTHILVIPSLSDDAKKGENFIFLDFNIDAEEEQIPQEKEKDPRG</sequence>
<evidence type="ECO:0000256" key="1">
    <source>
        <dbReference type="SAM" id="MobiDB-lite"/>
    </source>
</evidence>
<feature type="region of interest" description="Disordered" evidence="1">
    <location>
        <begin position="1"/>
        <end position="75"/>
    </location>
</feature>
<keyword evidence="3" id="KW-1185">Reference proteome</keyword>
<feature type="compositionally biased region" description="Low complexity" evidence="1">
    <location>
        <begin position="54"/>
        <end position="75"/>
    </location>
</feature>
<accession>A0AA35Z621</accession>
<gene>
    <name evidence="2" type="ORF">LSALG_LOCUS25819</name>
</gene>
<evidence type="ECO:0000313" key="2">
    <source>
        <dbReference type="EMBL" id="CAI9286396.1"/>
    </source>
</evidence>
<dbReference type="AlphaFoldDB" id="A0AA35Z621"/>